<evidence type="ECO:0000313" key="1">
    <source>
        <dbReference type="EMBL" id="GIG87195.1"/>
    </source>
</evidence>
<dbReference type="Gene3D" id="3.40.190.10">
    <property type="entry name" value="Periplasmic binding protein-like II"/>
    <property type="match status" value="1"/>
</dbReference>
<gene>
    <name evidence="1" type="ORF">Pen02_21310</name>
</gene>
<protein>
    <submittedName>
        <fullName evidence="1">Sugar ABC transporter substrate-binding protein</fullName>
    </submittedName>
</protein>
<name>A0ABQ4DXJ8_9ACTN</name>
<dbReference type="PANTHER" id="PTHR43649">
    <property type="entry name" value="ARABINOSE-BINDING PROTEIN-RELATED"/>
    <property type="match status" value="1"/>
</dbReference>
<evidence type="ECO:0000313" key="2">
    <source>
        <dbReference type="Proteomes" id="UP000646749"/>
    </source>
</evidence>
<dbReference type="InterPro" id="IPR006311">
    <property type="entry name" value="TAT_signal"/>
</dbReference>
<dbReference type="Proteomes" id="UP000646749">
    <property type="component" value="Unassembled WGS sequence"/>
</dbReference>
<sequence length="452" mass="48063">MNGPPPASRPPGPALSRRGVLLGALAGAGAATLTGCATPLGAGLLKTESAPDAVEYWNLFGGGDGVRMQQIQDAFRKANPGTPLKAITLAWGDPYYTKLSLATVGEEPPDVAVSHLTRMKTLVDAGLLQELRPEDLARHGMAAENFNQRAWQAGLVDGRTYAIPLDTHPFVLFYNTDICQQAGLLDPNGQLKPITGEAAFVDALARAKRVTGRYGATHGINADPASPWRFFQTLYSQLEGEILADNGTRIVLDDAKAARVLDYLRALTVEQGLIPSGADYPGAIAMFATGQAGFHLNGEWEISTFQTAKMPFGMTLVPNIFGGPHAVQADSHTLILPARPDLDQARLDRALHFVRSVLDQSLTWAEGGHVPTWLPFAESEAYRRLSPQSSYAAAADTAVYDPPGWYSGSGSNFENVIGSAVGAVEGGQLTARAAIAQIRSQLSVLARTPSPV</sequence>
<reference evidence="1 2" key="1">
    <citation type="submission" date="2021-01" db="EMBL/GenBank/DDBJ databases">
        <title>Whole genome shotgun sequence of Plantactinospora endophytica NBRC 110450.</title>
        <authorList>
            <person name="Komaki H."/>
            <person name="Tamura T."/>
        </authorList>
    </citation>
    <scope>NUCLEOTIDE SEQUENCE [LARGE SCALE GENOMIC DNA]</scope>
    <source>
        <strain evidence="1 2">NBRC 110450</strain>
    </source>
</reference>
<dbReference type="Pfam" id="PF13416">
    <property type="entry name" value="SBP_bac_8"/>
    <property type="match status" value="1"/>
</dbReference>
<proteinExistence type="predicted"/>
<dbReference type="EMBL" id="BONW01000008">
    <property type="protein sequence ID" value="GIG87195.1"/>
    <property type="molecule type" value="Genomic_DNA"/>
</dbReference>
<organism evidence="1 2">
    <name type="scientific">Plantactinospora endophytica</name>
    <dbReference type="NCBI Taxonomy" id="673535"/>
    <lineage>
        <taxon>Bacteria</taxon>
        <taxon>Bacillati</taxon>
        <taxon>Actinomycetota</taxon>
        <taxon>Actinomycetes</taxon>
        <taxon>Micromonosporales</taxon>
        <taxon>Micromonosporaceae</taxon>
        <taxon>Plantactinospora</taxon>
    </lineage>
</organism>
<dbReference type="InterPro" id="IPR006059">
    <property type="entry name" value="SBP"/>
</dbReference>
<keyword evidence="2" id="KW-1185">Reference proteome</keyword>
<comment type="caution">
    <text evidence="1">The sequence shown here is derived from an EMBL/GenBank/DDBJ whole genome shotgun (WGS) entry which is preliminary data.</text>
</comment>
<accession>A0ABQ4DXJ8</accession>
<dbReference type="SUPFAM" id="SSF53850">
    <property type="entry name" value="Periplasmic binding protein-like II"/>
    <property type="match status" value="1"/>
</dbReference>
<dbReference type="RefSeq" id="WP_203865766.1">
    <property type="nucleotide sequence ID" value="NZ_BONW01000008.1"/>
</dbReference>
<dbReference type="InterPro" id="IPR050490">
    <property type="entry name" value="Bact_solute-bd_prot1"/>
</dbReference>
<dbReference type="PANTHER" id="PTHR43649:SF14">
    <property type="entry name" value="BLR3389 PROTEIN"/>
    <property type="match status" value="1"/>
</dbReference>
<dbReference type="PROSITE" id="PS51318">
    <property type="entry name" value="TAT"/>
    <property type="match status" value="1"/>
</dbReference>